<protein>
    <submittedName>
        <fullName evidence="1">Uncharacterized protein</fullName>
    </submittedName>
</protein>
<keyword evidence="2" id="KW-1185">Reference proteome</keyword>
<evidence type="ECO:0000313" key="1">
    <source>
        <dbReference type="EMBL" id="MBC2398959.1"/>
    </source>
</evidence>
<accession>A0A923EBX9</accession>
<dbReference type="RefSeq" id="WP_035147593.1">
    <property type="nucleotide sequence ID" value="NZ_JAAZWO010000020.1"/>
</dbReference>
<dbReference type="Proteomes" id="UP000563151">
    <property type="component" value="Unassembled WGS sequence"/>
</dbReference>
<name>A0A923EBX9_CLOTT</name>
<evidence type="ECO:0000313" key="2">
    <source>
        <dbReference type="Proteomes" id="UP000563151"/>
    </source>
</evidence>
<organism evidence="1 2">
    <name type="scientific">Clostridium tetanomorphum</name>
    <dbReference type="NCBI Taxonomy" id="1553"/>
    <lineage>
        <taxon>Bacteria</taxon>
        <taxon>Bacillati</taxon>
        <taxon>Bacillota</taxon>
        <taxon>Clostridia</taxon>
        <taxon>Eubacteriales</taxon>
        <taxon>Clostridiaceae</taxon>
        <taxon>Clostridium</taxon>
    </lineage>
</organism>
<proteinExistence type="predicted"/>
<gene>
    <name evidence="1" type="ORF">HGG79_14415</name>
</gene>
<comment type="caution">
    <text evidence="1">The sequence shown here is derived from an EMBL/GenBank/DDBJ whole genome shotgun (WGS) entry which is preliminary data.</text>
</comment>
<dbReference type="EMBL" id="JAAZWO010000020">
    <property type="protein sequence ID" value="MBC2398959.1"/>
    <property type="molecule type" value="Genomic_DNA"/>
</dbReference>
<reference evidence="1 2" key="1">
    <citation type="submission" date="2020-04" db="EMBL/GenBank/DDBJ databases">
        <title>Genomic insights into acetone-butanol-ethanol (ABE) fermentation by sequencing solventogenic clostridia strains.</title>
        <authorList>
            <person name="Brown S."/>
        </authorList>
    </citation>
    <scope>NUCLEOTIDE SEQUENCE [LARGE SCALE GENOMIC DNA]</scope>
    <source>
        <strain evidence="1 2">DJ011</strain>
    </source>
</reference>
<sequence>MFLGLNDLKKLYIAQKIGDYTENTPLRMYFSNEWIKNVSSLSYIDSVKLYIDKIYLLYGELMTIKDLLETSNLIEISPSPELYQQIIRTSEKVFNHKTFIDVLEKDRTTDGWSGITSDSKEKWNKVKWEELMLENNTSDNRIIKDVLSDEYKTILQEIKNVQIYNELSI</sequence>
<dbReference type="AlphaFoldDB" id="A0A923EBX9"/>